<feature type="transmembrane region" description="Helical" evidence="7">
    <location>
        <begin position="275"/>
        <end position="299"/>
    </location>
</feature>
<comment type="subcellular location">
    <subcellularLocation>
        <location evidence="1">Cell membrane</location>
        <topology evidence="1">Multi-pass membrane protein</topology>
    </subcellularLocation>
</comment>
<keyword evidence="3" id="KW-1003">Cell membrane</keyword>
<comment type="caution">
    <text evidence="8">The sequence shown here is derived from an EMBL/GenBank/DDBJ whole genome shotgun (WGS) entry which is preliminary data.</text>
</comment>
<keyword evidence="2" id="KW-0813">Transport</keyword>
<sequence length="304" mass="33570">ETFNRLASEVSKAPLTDYSTFSADYLNVFTTGFHYAFAMAILAMGISLFIYLSNRKRFPDPGKKVVAKSGANAKTDIEMDAKEVKQRLYALIAVFGVVIFFWFSFHQNGLTLTFFAKEYTSLSLFGRGITVELFQSLNPFFVVCLTPVVMGLFGWQRARGKEPSTPKKIAIGMGLAAVAYVVMAAGSYLSELPLHKEVMALGASPVKVTPLLLMVTYLILTFAELYISPLGISFVSKVAPPKYQGVMQGGWLGATAIGNQLLFIGSVLYESVPIWMTWTVFVVACSISMITMFCLLRWLEKVAK</sequence>
<dbReference type="InterPro" id="IPR050171">
    <property type="entry name" value="MFS_Transporters"/>
</dbReference>
<accession>A0A5J4R676</accession>
<dbReference type="SUPFAM" id="SSF103473">
    <property type="entry name" value="MFS general substrate transporter"/>
    <property type="match status" value="1"/>
</dbReference>
<organism evidence="8">
    <name type="scientific">termite gut metagenome</name>
    <dbReference type="NCBI Taxonomy" id="433724"/>
    <lineage>
        <taxon>unclassified sequences</taxon>
        <taxon>metagenomes</taxon>
        <taxon>organismal metagenomes</taxon>
    </lineage>
</organism>
<gene>
    <name evidence="8" type="ORF">EZS27_021715</name>
</gene>
<dbReference type="AlphaFoldDB" id="A0A5J4R676"/>
<dbReference type="InterPro" id="IPR000109">
    <property type="entry name" value="POT_fam"/>
</dbReference>
<name>A0A5J4R676_9ZZZZ</name>
<evidence type="ECO:0000256" key="7">
    <source>
        <dbReference type="SAM" id="Phobius"/>
    </source>
</evidence>
<evidence type="ECO:0000256" key="4">
    <source>
        <dbReference type="ARBA" id="ARBA00022692"/>
    </source>
</evidence>
<feature type="transmembrane region" description="Helical" evidence="7">
    <location>
        <begin position="33"/>
        <end position="54"/>
    </location>
</feature>
<feature type="transmembrane region" description="Helical" evidence="7">
    <location>
        <begin position="140"/>
        <end position="158"/>
    </location>
</feature>
<evidence type="ECO:0000256" key="2">
    <source>
        <dbReference type="ARBA" id="ARBA00022448"/>
    </source>
</evidence>
<protein>
    <submittedName>
        <fullName evidence="8">Di-/tripeptide transporter</fullName>
    </submittedName>
</protein>
<feature type="transmembrane region" description="Helical" evidence="7">
    <location>
        <begin position="88"/>
        <end position="105"/>
    </location>
</feature>
<evidence type="ECO:0000256" key="1">
    <source>
        <dbReference type="ARBA" id="ARBA00004651"/>
    </source>
</evidence>
<evidence type="ECO:0000256" key="5">
    <source>
        <dbReference type="ARBA" id="ARBA00022989"/>
    </source>
</evidence>
<dbReference type="InterPro" id="IPR036259">
    <property type="entry name" value="MFS_trans_sf"/>
</dbReference>
<dbReference type="Gene3D" id="1.20.1250.20">
    <property type="entry name" value="MFS general substrate transporter like domains"/>
    <property type="match status" value="1"/>
</dbReference>
<feature type="non-terminal residue" evidence="8">
    <location>
        <position position="1"/>
    </location>
</feature>
<dbReference type="Pfam" id="PF00854">
    <property type="entry name" value="PTR2"/>
    <property type="match status" value="1"/>
</dbReference>
<feature type="transmembrane region" description="Helical" evidence="7">
    <location>
        <begin position="249"/>
        <end position="269"/>
    </location>
</feature>
<dbReference type="GO" id="GO:0022857">
    <property type="term" value="F:transmembrane transporter activity"/>
    <property type="evidence" value="ECO:0007669"/>
    <property type="project" value="InterPro"/>
</dbReference>
<keyword evidence="4 7" id="KW-0812">Transmembrane</keyword>
<evidence type="ECO:0000313" key="8">
    <source>
        <dbReference type="EMBL" id="KAA6329486.1"/>
    </source>
</evidence>
<evidence type="ECO:0000256" key="6">
    <source>
        <dbReference type="ARBA" id="ARBA00023136"/>
    </source>
</evidence>
<evidence type="ECO:0000256" key="3">
    <source>
        <dbReference type="ARBA" id="ARBA00022475"/>
    </source>
</evidence>
<dbReference type="EMBL" id="SNRY01001641">
    <property type="protein sequence ID" value="KAA6329486.1"/>
    <property type="molecule type" value="Genomic_DNA"/>
</dbReference>
<keyword evidence="5 7" id="KW-1133">Transmembrane helix</keyword>
<keyword evidence="6 7" id="KW-0472">Membrane</keyword>
<dbReference type="GO" id="GO:0005886">
    <property type="term" value="C:plasma membrane"/>
    <property type="evidence" value="ECO:0007669"/>
    <property type="project" value="UniProtKB-SubCell"/>
</dbReference>
<dbReference type="PANTHER" id="PTHR23517:SF15">
    <property type="entry name" value="PROTON-DEPENDENT OLIGOPEPTIDE FAMILY TRANSPORT PROTEIN"/>
    <property type="match status" value="1"/>
</dbReference>
<proteinExistence type="predicted"/>
<dbReference type="PANTHER" id="PTHR23517">
    <property type="entry name" value="RESISTANCE PROTEIN MDTM, PUTATIVE-RELATED-RELATED"/>
    <property type="match status" value="1"/>
</dbReference>
<feature type="transmembrane region" description="Helical" evidence="7">
    <location>
        <begin position="170"/>
        <end position="189"/>
    </location>
</feature>
<reference evidence="8" key="1">
    <citation type="submission" date="2019-03" db="EMBL/GenBank/DDBJ databases">
        <title>Single cell metagenomics reveals metabolic interactions within the superorganism composed of flagellate Streblomastix strix and complex community of Bacteroidetes bacteria on its surface.</title>
        <authorList>
            <person name="Treitli S.C."/>
            <person name="Kolisko M."/>
            <person name="Husnik F."/>
            <person name="Keeling P."/>
            <person name="Hampl V."/>
        </authorList>
    </citation>
    <scope>NUCLEOTIDE SEQUENCE</scope>
    <source>
        <strain evidence="8">STM</strain>
    </source>
</reference>
<feature type="transmembrane region" description="Helical" evidence="7">
    <location>
        <begin position="209"/>
        <end position="228"/>
    </location>
</feature>